<dbReference type="KEGG" id="pdv:FFU37_08475"/>
<dbReference type="EMBL" id="CP040558">
    <property type="protein sequence ID" value="QCU74498.1"/>
    <property type="molecule type" value="Genomic_DNA"/>
</dbReference>
<name>A0A4P9J1Z9_9GAMM</name>
<gene>
    <name evidence="1" type="ORF">FFU37_08475</name>
</gene>
<organism evidence="1 2">
    <name type="scientific">Pseudoalteromonas distincta</name>
    <dbReference type="NCBI Taxonomy" id="77608"/>
    <lineage>
        <taxon>Bacteria</taxon>
        <taxon>Pseudomonadati</taxon>
        <taxon>Pseudomonadota</taxon>
        <taxon>Gammaproteobacteria</taxon>
        <taxon>Alteromonadales</taxon>
        <taxon>Pseudoalteromonadaceae</taxon>
        <taxon>Pseudoalteromonas</taxon>
    </lineage>
</organism>
<proteinExistence type="predicted"/>
<reference evidence="1 2" key="1">
    <citation type="submission" date="2019-05" db="EMBL/GenBank/DDBJ databases">
        <title>Complete genome sequence of Pseudoalteromonas sp. 16-SW-7(T) isolated from the Okhotsk Sea, Russia.</title>
        <authorList>
            <person name="Nguyen T.H."/>
            <person name="Nedashkovskaya O.I."/>
            <person name="Kim S.-G."/>
        </authorList>
    </citation>
    <scope>NUCLEOTIDE SEQUENCE [LARGE SCALE GENOMIC DNA]</scope>
    <source>
        <strain evidence="1 2">16-SW-7</strain>
    </source>
</reference>
<dbReference type="RefSeq" id="WP_138489263.1">
    <property type="nucleotide sequence ID" value="NZ_CP040558.1"/>
</dbReference>
<dbReference type="GeneID" id="88775679"/>
<sequence length="126" mass="14698">MSESYPNEYEMMDELINSSQDELTVANVNYETILKNEDYYTYEYIENAATRVVVAEIKLDIELINYYYLYPNKLEASLEKKTGGIDLSNIQSLGDFAEEYYGDTECSSSLKFSEYLKYVFEVIDTK</sequence>
<evidence type="ECO:0000313" key="1">
    <source>
        <dbReference type="EMBL" id="QCU74498.1"/>
    </source>
</evidence>
<dbReference type="Proteomes" id="UP000310065">
    <property type="component" value="Chromosome L1"/>
</dbReference>
<accession>A0A4P9J1Z9</accession>
<protein>
    <submittedName>
        <fullName evidence="1">Uncharacterized protein</fullName>
    </submittedName>
</protein>
<dbReference type="AlphaFoldDB" id="A0A4P9J1Z9"/>
<evidence type="ECO:0000313" key="2">
    <source>
        <dbReference type="Proteomes" id="UP000310065"/>
    </source>
</evidence>